<name>A0A8X7C4B3_9ARAC</name>
<comment type="caution">
    <text evidence="1">The sequence shown here is derived from an EMBL/GenBank/DDBJ whole genome shotgun (WGS) entry which is preliminary data.</text>
</comment>
<organism evidence="1 2">
    <name type="scientific">Trichonephila inaurata madagascariensis</name>
    <dbReference type="NCBI Taxonomy" id="2747483"/>
    <lineage>
        <taxon>Eukaryota</taxon>
        <taxon>Metazoa</taxon>
        <taxon>Ecdysozoa</taxon>
        <taxon>Arthropoda</taxon>
        <taxon>Chelicerata</taxon>
        <taxon>Arachnida</taxon>
        <taxon>Araneae</taxon>
        <taxon>Araneomorphae</taxon>
        <taxon>Entelegynae</taxon>
        <taxon>Araneoidea</taxon>
        <taxon>Nephilidae</taxon>
        <taxon>Trichonephila</taxon>
        <taxon>Trichonephila inaurata</taxon>
    </lineage>
</organism>
<reference evidence="1" key="1">
    <citation type="submission" date="2020-08" db="EMBL/GenBank/DDBJ databases">
        <title>Multicomponent nature underlies the extraordinary mechanical properties of spider dragline silk.</title>
        <authorList>
            <person name="Kono N."/>
            <person name="Nakamura H."/>
            <person name="Mori M."/>
            <person name="Yoshida Y."/>
            <person name="Ohtoshi R."/>
            <person name="Malay A.D."/>
            <person name="Moran D.A.P."/>
            <person name="Tomita M."/>
            <person name="Numata K."/>
            <person name="Arakawa K."/>
        </authorList>
    </citation>
    <scope>NUCLEOTIDE SEQUENCE</scope>
</reference>
<dbReference type="AlphaFoldDB" id="A0A8X7C4B3"/>
<dbReference type="Proteomes" id="UP000886998">
    <property type="component" value="Unassembled WGS sequence"/>
</dbReference>
<keyword evidence="2" id="KW-1185">Reference proteome</keyword>
<dbReference type="EMBL" id="BMAV01009142">
    <property type="protein sequence ID" value="GFY53192.1"/>
    <property type="molecule type" value="Genomic_DNA"/>
</dbReference>
<evidence type="ECO:0000313" key="2">
    <source>
        <dbReference type="Proteomes" id="UP000886998"/>
    </source>
</evidence>
<protein>
    <submittedName>
        <fullName evidence="1">Uncharacterized protein</fullName>
    </submittedName>
</protein>
<proteinExistence type="predicted"/>
<sequence>MRTSRASSSGLPLFLRGITEWLPLSMHGRRADECRWVQIRVNREQKSKRGTRVKAVLFDPLPPLLYLVYPLKRKPHSRHIKSDLAAKQVIRAKDNYLGRPSGATASVPHAETHVAIWFRTKTTESAGDSHSTRRCLAASGRIQLFLQQLWRIHLVGRYRNSVDCFQCWCSINGGFSHGRAYFK</sequence>
<gene>
    <name evidence="1" type="ORF">TNIN_348181</name>
</gene>
<accession>A0A8X7C4B3</accession>
<evidence type="ECO:0000313" key="1">
    <source>
        <dbReference type="EMBL" id="GFY53192.1"/>
    </source>
</evidence>